<comment type="caution">
    <text evidence="1">The sequence shown here is derived from an EMBL/GenBank/DDBJ whole genome shotgun (WGS) entry which is preliminary data.</text>
</comment>
<reference evidence="1" key="1">
    <citation type="journal article" date="2015" name="Nature">
        <title>Complex archaea that bridge the gap between prokaryotes and eukaryotes.</title>
        <authorList>
            <person name="Spang A."/>
            <person name="Saw J.H."/>
            <person name="Jorgensen S.L."/>
            <person name="Zaremba-Niedzwiedzka K."/>
            <person name="Martijn J."/>
            <person name="Lind A.E."/>
            <person name="van Eijk R."/>
            <person name="Schleper C."/>
            <person name="Guy L."/>
            <person name="Ettema T.J."/>
        </authorList>
    </citation>
    <scope>NUCLEOTIDE SEQUENCE</scope>
</reference>
<protein>
    <submittedName>
        <fullName evidence="1">Uncharacterized protein</fullName>
    </submittedName>
</protein>
<dbReference type="EMBL" id="LAZR01004517">
    <property type="protein sequence ID" value="KKN07881.1"/>
    <property type="molecule type" value="Genomic_DNA"/>
</dbReference>
<evidence type="ECO:0000313" key="1">
    <source>
        <dbReference type="EMBL" id="KKN07881.1"/>
    </source>
</evidence>
<accession>A0A0F9Q3Q7</accession>
<sequence>MIYDMAESTTIWVTNHVKGQIDAIKKRNGHQTYDSLMRYFLSLEKGIPCKGENCIGYWKCMEFGCPKFKEKTEAT</sequence>
<name>A0A0F9Q3Q7_9ZZZZ</name>
<proteinExistence type="predicted"/>
<dbReference type="AlphaFoldDB" id="A0A0F9Q3Q7"/>
<gene>
    <name evidence="1" type="ORF">LCGC14_1062540</name>
</gene>
<organism evidence="1">
    <name type="scientific">marine sediment metagenome</name>
    <dbReference type="NCBI Taxonomy" id="412755"/>
    <lineage>
        <taxon>unclassified sequences</taxon>
        <taxon>metagenomes</taxon>
        <taxon>ecological metagenomes</taxon>
    </lineage>
</organism>